<dbReference type="SUPFAM" id="SSF47413">
    <property type="entry name" value="lambda repressor-like DNA-binding domains"/>
    <property type="match status" value="1"/>
</dbReference>
<evidence type="ECO:0000256" key="1">
    <source>
        <dbReference type="ARBA" id="ARBA00023125"/>
    </source>
</evidence>
<dbReference type="GO" id="GO:0005829">
    <property type="term" value="C:cytosol"/>
    <property type="evidence" value="ECO:0007669"/>
    <property type="project" value="TreeGrafter"/>
</dbReference>
<organism evidence="3 4">
    <name type="scientific">Streptomyces tsukubensis</name>
    <dbReference type="NCBI Taxonomy" id="83656"/>
    <lineage>
        <taxon>Bacteria</taxon>
        <taxon>Bacillati</taxon>
        <taxon>Actinomycetota</taxon>
        <taxon>Actinomycetes</taxon>
        <taxon>Kitasatosporales</taxon>
        <taxon>Streptomycetaceae</taxon>
        <taxon>Streptomyces</taxon>
    </lineage>
</organism>
<dbReference type="AlphaFoldDB" id="A0A1V4ADE6"/>
<feature type="domain" description="HTH cro/C1-type" evidence="2">
    <location>
        <begin position="23"/>
        <end position="77"/>
    </location>
</feature>
<dbReference type="InterPro" id="IPR050807">
    <property type="entry name" value="TransReg_Diox_bact_type"/>
</dbReference>
<dbReference type="STRING" id="83656.B1H18_05410"/>
<protein>
    <recommendedName>
        <fullName evidence="2">HTH cro/C1-type domain-containing protein</fullName>
    </recommendedName>
</protein>
<dbReference type="InterPro" id="IPR001387">
    <property type="entry name" value="Cro/C1-type_HTH"/>
</dbReference>
<sequence length="114" mass="12265">MRLALLGGSVEEKAFNTAVGRRIRETRIRAGLTQELLGRQAGLSRGSITNIESGTQAPPLYRLVRIAAALHVQPAELLPQLLPEEAVGLPPRYAADVASVWSDSENLKDTHGQG</sequence>
<keyword evidence="1" id="KW-0238">DNA-binding</keyword>
<gene>
    <name evidence="3" type="ORF">B1H18_05410</name>
</gene>
<reference evidence="3 4" key="1">
    <citation type="submission" date="2017-02" db="EMBL/GenBank/DDBJ databases">
        <title>Draft Genome Sequence of Streptomyces tsukubaensis F601, a Producer of the immunosuppressant tacrolimus FK506.</title>
        <authorList>
            <person name="Zong G."/>
            <person name="Zhong C."/>
            <person name="Fu J."/>
            <person name="Qin R."/>
            <person name="Cao G."/>
        </authorList>
    </citation>
    <scope>NUCLEOTIDE SEQUENCE [LARGE SCALE GENOMIC DNA]</scope>
    <source>
        <strain evidence="3 4">F601</strain>
    </source>
</reference>
<keyword evidence="4" id="KW-1185">Reference proteome</keyword>
<dbReference type="Proteomes" id="UP000190539">
    <property type="component" value="Unassembled WGS sequence"/>
</dbReference>
<evidence type="ECO:0000313" key="4">
    <source>
        <dbReference type="Proteomes" id="UP000190539"/>
    </source>
</evidence>
<evidence type="ECO:0000259" key="2">
    <source>
        <dbReference type="PROSITE" id="PS50943"/>
    </source>
</evidence>
<proteinExistence type="predicted"/>
<dbReference type="SMART" id="SM00530">
    <property type="entry name" value="HTH_XRE"/>
    <property type="match status" value="1"/>
</dbReference>
<dbReference type="GO" id="GO:0003700">
    <property type="term" value="F:DNA-binding transcription factor activity"/>
    <property type="evidence" value="ECO:0007669"/>
    <property type="project" value="TreeGrafter"/>
</dbReference>
<dbReference type="InterPro" id="IPR010982">
    <property type="entry name" value="Lambda_DNA-bd_dom_sf"/>
</dbReference>
<dbReference type="GO" id="GO:0003677">
    <property type="term" value="F:DNA binding"/>
    <property type="evidence" value="ECO:0007669"/>
    <property type="project" value="UniProtKB-KW"/>
</dbReference>
<comment type="caution">
    <text evidence="3">The sequence shown here is derived from an EMBL/GenBank/DDBJ whole genome shotgun (WGS) entry which is preliminary data.</text>
</comment>
<accession>A0A1V4ADE6</accession>
<dbReference type="CDD" id="cd00093">
    <property type="entry name" value="HTH_XRE"/>
    <property type="match status" value="1"/>
</dbReference>
<dbReference type="PANTHER" id="PTHR46797">
    <property type="entry name" value="HTH-TYPE TRANSCRIPTIONAL REGULATOR"/>
    <property type="match status" value="1"/>
</dbReference>
<dbReference type="Gene3D" id="1.10.260.40">
    <property type="entry name" value="lambda repressor-like DNA-binding domains"/>
    <property type="match status" value="1"/>
</dbReference>
<evidence type="ECO:0000313" key="3">
    <source>
        <dbReference type="EMBL" id="OON81608.1"/>
    </source>
</evidence>
<name>A0A1V4ADE6_9ACTN</name>
<dbReference type="PROSITE" id="PS50943">
    <property type="entry name" value="HTH_CROC1"/>
    <property type="match status" value="1"/>
</dbReference>
<dbReference type="PANTHER" id="PTHR46797:SF1">
    <property type="entry name" value="METHYLPHOSPHONATE SYNTHASE"/>
    <property type="match status" value="1"/>
</dbReference>
<dbReference type="Pfam" id="PF01381">
    <property type="entry name" value="HTH_3"/>
    <property type="match status" value="1"/>
</dbReference>
<dbReference type="EMBL" id="MVFC01000003">
    <property type="protein sequence ID" value="OON81608.1"/>
    <property type="molecule type" value="Genomic_DNA"/>
</dbReference>